<dbReference type="Pfam" id="PF14525">
    <property type="entry name" value="AraC_binding_2"/>
    <property type="match status" value="1"/>
</dbReference>
<dbReference type="SMART" id="SM00342">
    <property type="entry name" value="HTH_ARAC"/>
    <property type="match status" value="1"/>
</dbReference>
<evidence type="ECO:0000313" key="7">
    <source>
        <dbReference type="EMBL" id="MDX3018027.1"/>
    </source>
</evidence>
<organism evidence="6 9">
    <name type="scientific">Streptomyces acidiscabies</name>
    <dbReference type="NCBI Taxonomy" id="42234"/>
    <lineage>
        <taxon>Bacteria</taxon>
        <taxon>Bacillati</taxon>
        <taxon>Actinomycetota</taxon>
        <taxon>Actinomycetes</taxon>
        <taxon>Kitasatosporales</taxon>
        <taxon>Streptomycetaceae</taxon>
        <taxon>Streptomyces</taxon>
    </lineage>
</organism>
<evidence type="ECO:0000259" key="5">
    <source>
        <dbReference type="PROSITE" id="PS01124"/>
    </source>
</evidence>
<dbReference type="InterPro" id="IPR050204">
    <property type="entry name" value="AraC_XylS_family_regulators"/>
</dbReference>
<dbReference type="Proteomes" id="UP001272987">
    <property type="component" value="Unassembled WGS sequence"/>
</dbReference>
<dbReference type="PANTHER" id="PTHR46796">
    <property type="entry name" value="HTH-TYPE TRANSCRIPTIONAL ACTIVATOR RHAS-RELATED"/>
    <property type="match status" value="1"/>
</dbReference>
<dbReference type="EMBL" id="JARAWP010000004">
    <property type="protein sequence ID" value="MDX3018027.1"/>
    <property type="molecule type" value="Genomic_DNA"/>
</dbReference>
<feature type="domain" description="HTH araC/xylS-type" evidence="5">
    <location>
        <begin position="273"/>
        <end position="373"/>
    </location>
</feature>
<dbReference type="RefSeq" id="WP_158002817.1">
    <property type="nucleotide sequence ID" value="NZ_CP122369.1"/>
</dbReference>
<dbReference type="PROSITE" id="PS01124">
    <property type="entry name" value="HTH_ARAC_FAMILY_2"/>
    <property type="match status" value="1"/>
</dbReference>
<evidence type="ECO:0000256" key="3">
    <source>
        <dbReference type="ARBA" id="ARBA00023163"/>
    </source>
</evidence>
<dbReference type="InterPro" id="IPR009057">
    <property type="entry name" value="Homeodomain-like_sf"/>
</dbReference>
<evidence type="ECO:0000313" key="9">
    <source>
        <dbReference type="Proteomes" id="UP001282288"/>
    </source>
</evidence>
<name>A0AAP6BC26_9ACTN</name>
<evidence type="ECO:0000313" key="6">
    <source>
        <dbReference type="EMBL" id="MDX2961976.1"/>
    </source>
</evidence>
<accession>A0AAP6BC26</accession>
<dbReference type="Proteomes" id="UP001282288">
    <property type="component" value="Unassembled WGS sequence"/>
</dbReference>
<dbReference type="InterPro" id="IPR018060">
    <property type="entry name" value="HTH_AraC"/>
</dbReference>
<keyword evidence="2" id="KW-0238">DNA-binding</keyword>
<evidence type="ECO:0000256" key="1">
    <source>
        <dbReference type="ARBA" id="ARBA00023015"/>
    </source>
</evidence>
<evidence type="ECO:0000256" key="4">
    <source>
        <dbReference type="SAM" id="MobiDB-lite"/>
    </source>
</evidence>
<proteinExistence type="predicted"/>
<keyword evidence="3" id="KW-0804">Transcription</keyword>
<keyword evidence="1" id="KW-0805">Transcription regulation</keyword>
<dbReference type="PROSITE" id="PS00041">
    <property type="entry name" value="HTH_ARAC_FAMILY_1"/>
    <property type="match status" value="1"/>
</dbReference>
<dbReference type="EMBL" id="JARAWC010000014">
    <property type="protein sequence ID" value="MDX2961976.1"/>
    <property type="molecule type" value="Genomic_DNA"/>
</dbReference>
<sequence length="377" mass="41786">MITGLSGDTQGRSGVESKHVQRDAGDLLRSSEPAIPAPGRLLSRTPDRSSRQPDPQLRPDTLRTRDFDEAHDVIASVYVPHELKSHDGKPLDFKFHFLRSQQLLIGHLGYGADAELLVPQMLQNYHLNLTMQGRSRVTQAGRRAVTTGMCQGVMVRPFDDFTVRWSPDALQYAVLLPSKAVEEHLGVLLNRPVEGPIDFSLGFDMTTGAGQGLVSAIRFLRSELVRPGGVAEFPLALRQLESFVLTQLLLAVPHSYSDELCTPTKPAQRNRIKDVIDLVDSQPESDLSLARLAGVAGVSAKSLQVGFREATGITPMAYVRKVRLERVRNELMALAGRRSITDIATHWGFLHLGRFSSYYRQQYGETPTETVRKALRG</sequence>
<dbReference type="GO" id="GO:0043565">
    <property type="term" value="F:sequence-specific DNA binding"/>
    <property type="evidence" value="ECO:0007669"/>
    <property type="project" value="InterPro"/>
</dbReference>
<feature type="compositionally biased region" description="Basic and acidic residues" evidence="4">
    <location>
        <begin position="15"/>
        <end position="26"/>
    </location>
</feature>
<dbReference type="Gene3D" id="1.10.10.60">
    <property type="entry name" value="Homeodomain-like"/>
    <property type="match status" value="1"/>
</dbReference>
<dbReference type="PANTHER" id="PTHR46796:SF12">
    <property type="entry name" value="HTH-TYPE DNA-BINDING TRANSCRIPTIONAL ACTIVATOR EUTR"/>
    <property type="match status" value="1"/>
</dbReference>
<feature type="region of interest" description="Disordered" evidence="4">
    <location>
        <begin position="1"/>
        <end position="65"/>
    </location>
</feature>
<dbReference type="InterPro" id="IPR035418">
    <property type="entry name" value="AraC-bd_2"/>
</dbReference>
<dbReference type="AlphaFoldDB" id="A0AAP6BC26"/>
<dbReference type="GeneID" id="69812048"/>
<feature type="compositionally biased region" description="Polar residues" evidence="4">
    <location>
        <begin position="1"/>
        <end position="12"/>
    </location>
</feature>
<dbReference type="GO" id="GO:0003700">
    <property type="term" value="F:DNA-binding transcription factor activity"/>
    <property type="evidence" value="ECO:0007669"/>
    <property type="project" value="InterPro"/>
</dbReference>
<comment type="caution">
    <text evidence="6">The sequence shown here is derived from an EMBL/GenBank/DDBJ whole genome shotgun (WGS) entry which is preliminary data.</text>
</comment>
<evidence type="ECO:0000313" key="8">
    <source>
        <dbReference type="Proteomes" id="UP001272987"/>
    </source>
</evidence>
<protein>
    <submittedName>
        <fullName evidence="6">AraC family transcriptional regulator</fullName>
    </submittedName>
</protein>
<dbReference type="InterPro" id="IPR018062">
    <property type="entry name" value="HTH_AraC-typ_CS"/>
</dbReference>
<gene>
    <name evidence="6" type="ORF">PV399_20005</name>
    <name evidence="7" type="ORF">PV666_09050</name>
</gene>
<dbReference type="Pfam" id="PF12833">
    <property type="entry name" value="HTH_18"/>
    <property type="match status" value="1"/>
</dbReference>
<reference evidence="6 8" key="1">
    <citation type="journal article" date="2023" name="Microb. Genom.">
        <title>Mesoterricola silvestris gen. nov., sp. nov., Mesoterricola sediminis sp. nov., Geothrix oryzae sp. nov., Geothrix edaphica sp. nov., Geothrix rubra sp. nov., and Geothrix limicola sp. nov., six novel members of Acidobacteriota isolated from soils.</title>
        <authorList>
            <person name="Weisberg A.J."/>
            <person name="Pearce E."/>
            <person name="Kramer C.G."/>
            <person name="Chang J.H."/>
            <person name="Clarke C.R."/>
        </authorList>
    </citation>
    <scope>NUCLEOTIDE SEQUENCE</scope>
    <source>
        <strain evidence="7 8">NB05-1H</strain>
        <strain evidence="6">NRRL_B-16521</strain>
    </source>
</reference>
<keyword evidence="8" id="KW-1185">Reference proteome</keyword>
<evidence type="ECO:0000256" key="2">
    <source>
        <dbReference type="ARBA" id="ARBA00023125"/>
    </source>
</evidence>
<dbReference type="SUPFAM" id="SSF46689">
    <property type="entry name" value="Homeodomain-like"/>
    <property type="match status" value="2"/>
</dbReference>